<sequence length="136" mass="14899">MLLTSATVRELDRLTARVFDSSSRSTGARLDAYRIDDTFHIDIDLPGVDPAGIDITVDRKVLTVRAERKRAEGENVKYVVAERPTGPVSRQVFLSDTLDTDRLDARYENGVLTLSIPVRAKAAPRKIEVSAGTAAS</sequence>
<dbReference type="Proteomes" id="UP001596548">
    <property type="component" value="Unassembled WGS sequence"/>
</dbReference>
<dbReference type="CDD" id="cd06464">
    <property type="entry name" value="ACD_sHsps-like"/>
    <property type="match status" value="1"/>
</dbReference>
<protein>
    <submittedName>
        <fullName evidence="4">Hsp20/alpha crystallin family protein</fullName>
    </submittedName>
</protein>
<dbReference type="EMBL" id="JBHTBJ010000009">
    <property type="protein sequence ID" value="MFC7275365.1"/>
    <property type="molecule type" value="Genomic_DNA"/>
</dbReference>
<proteinExistence type="inferred from homology"/>
<name>A0ABW2HQI0_9ACTN</name>
<organism evidence="4 5">
    <name type="scientific">Paractinoplanes rhizophilus</name>
    <dbReference type="NCBI Taxonomy" id="1416877"/>
    <lineage>
        <taxon>Bacteria</taxon>
        <taxon>Bacillati</taxon>
        <taxon>Actinomycetota</taxon>
        <taxon>Actinomycetes</taxon>
        <taxon>Micromonosporales</taxon>
        <taxon>Micromonosporaceae</taxon>
        <taxon>Paractinoplanes</taxon>
    </lineage>
</organism>
<accession>A0ABW2HQI0</accession>
<dbReference type="PANTHER" id="PTHR11527">
    <property type="entry name" value="HEAT-SHOCK PROTEIN 20 FAMILY MEMBER"/>
    <property type="match status" value="1"/>
</dbReference>
<comment type="caution">
    <text evidence="4">The sequence shown here is derived from an EMBL/GenBank/DDBJ whole genome shotgun (WGS) entry which is preliminary data.</text>
</comment>
<dbReference type="Pfam" id="PF00011">
    <property type="entry name" value="HSP20"/>
    <property type="match status" value="1"/>
</dbReference>
<comment type="similarity">
    <text evidence="1 2">Belongs to the small heat shock protein (HSP20) family.</text>
</comment>
<evidence type="ECO:0000259" key="3">
    <source>
        <dbReference type="PROSITE" id="PS01031"/>
    </source>
</evidence>
<evidence type="ECO:0000313" key="4">
    <source>
        <dbReference type="EMBL" id="MFC7275365.1"/>
    </source>
</evidence>
<dbReference type="Gene3D" id="2.60.40.790">
    <property type="match status" value="1"/>
</dbReference>
<dbReference type="InterPro" id="IPR002068">
    <property type="entry name" value="A-crystallin/Hsp20_dom"/>
</dbReference>
<feature type="domain" description="SHSP" evidence="3">
    <location>
        <begin position="21"/>
        <end position="132"/>
    </location>
</feature>
<dbReference type="RefSeq" id="WP_378968379.1">
    <property type="nucleotide sequence ID" value="NZ_JBHTBJ010000009.1"/>
</dbReference>
<evidence type="ECO:0000256" key="2">
    <source>
        <dbReference type="RuleBase" id="RU003616"/>
    </source>
</evidence>
<dbReference type="InterPro" id="IPR008978">
    <property type="entry name" value="HSP20-like_chaperone"/>
</dbReference>
<dbReference type="SUPFAM" id="SSF49764">
    <property type="entry name" value="HSP20-like chaperones"/>
    <property type="match status" value="1"/>
</dbReference>
<dbReference type="PROSITE" id="PS01031">
    <property type="entry name" value="SHSP"/>
    <property type="match status" value="1"/>
</dbReference>
<dbReference type="InterPro" id="IPR031107">
    <property type="entry name" value="Small_HSP"/>
</dbReference>
<evidence type="ECO:0000256" key="1">
    <source>
        <dbReference type="PROSITE-ProRule" id="PRU00285"/>
    </source>
</evidence>
<gene>
    <name evidence="4" type="ORF">ACFQS1_15360</name>
</gene>
<reference evidence="5" key="1">
    <citation type="journal article" date="2019" name="Int. J. Syst. Evol. Microbiol.">
        <title>The Global Catalogue of Microorganisms (GCM) 10K type strain sequencing project: providing services to taxonomists for standard genome sequencing and annotation.</title>
        <authorList>
            <consortium name="The Broad Institute Genomics Platform"/>
            <consortium name="The Broad Institute Genome Sequencing Center for Infectious Disease"/>
            <person name="Wu L."/>
            <person name="Ma J."/>
        </authorList>
    </citation>
    <scope>NUCLEOTIDE SEQUENCE [LARGE SCALE GENOMIC DNA]</scope>
    <source>
        <strain evidence="5">XZYJT-10</strain>
    </source>
</reference>
<evidence type="ECO:0000313" key="5">
    <source>
        <dbReference type="Proteomes" id="UP001596548"/>
    </source>
</evidence>
<keyword evidence="5" id="KW-1185">Reference proteome</keyword>